<keyword evidence="2" id="KW-1185">Reference proteome</keyword>
<comment type="caution">
    <text evidence="1">The sequence shown here is derived from an EMBL/GenBank/DDBJ whole genome shotgun (WGS) entry which is preliminary data.</text>
</comment>
<dbReference type="EMBL" id="JADGIZ020000022">
    <property type="protein sequence ID" value="KAL2915660.1"/>
    <property type="molecule type" value="Genomic_DNA"/>
</dbReference>
<proteinExistence type="predicted"/>
<evidence type="ECO:0000313" key="2">
    <source>
        <dbReference type="Proteomes" id="UP001527925"/>
    </source>
</evidence>
<protein>
    <submittedName>
        <fullName evidence="1">Uncharacterized protein</fullName>
    </submittedName>
</protein>
<accession>A0ABR4N827</accession>
<gene>
    <name evidence="1" type="ORF">HK105_204845</name>
</gene>
<organism evidence="1 2">
    <name type="scientific">Polyrhizophydium stewartii</name>
    <dbReference type="NCBI Taxonomy" id="2732419"/>
    <lineage>
        <taxon>Eukaryota</taxon>
        <taxon>Fungi</taxon>
        <taxon>Fungi incertae sedis</taxon>
        <taxon>Chytridiomycota</taxon>
        <taxon>Chytridiomycota incertae sedis</taxon>
        <taxon>Chytridiomycetes</taxon>
        <taxon>Rhizophydiales</taxon>
        <taxon>Rhizophydiales incertae sedis</taxon>
        <taxon>Polyrhizophydium</taxon>
    </lineage>
</organism>
<dbReference type="Proteomes" id="UP001527925">
    <property type="component" value="Unassembled WGS sequence"/>
</dbReference>
<sequence length="333" mass="35230">MPGSSAQAAHTAAFEAHCRTFFDQTVPTGSKDALRLFMTLFDGAAVAGSPAAGTVAAAGGAAGHATVRRLPLESIPPGTPEPLLAQARDIWLACGFAADGRMLFPGDYAALQQIKSRLRLEAHGAGQARRMDALAQRIAALSAPRQSQPHAPGTTAAAAAAAASVAVPIADGMSSTERREALAQFCSSTADDPGSYPFVLGLARMLHAQAHTATASVHWRLDDAVLVESSERLMERAVHVLVAVLGCHVTPPAADGCRVWSLPPWLSRAELARLDLAMHLSDARKRAARSRVRATGTVEMTEIPQMILSSSWGSRIQDWFWLAISWLAHLLVA</sequence>
<reference evidence="1 2" key="1">
    <citation type="submission" date="2023-09" db="EMBL/GenBank/DDBJ databases">
        <title>Pangenome analysis of Batrachochytrium dendrobatidis and related Chytrids.</title>
        <authorList>
            <person name="Yacoub M.N."/>
            <person name="Stajich J.E."/>
            <person name="James T.Y."/>
        </authorList>
    </citation>
    <scope>NUCLEOTIDE SEQUENCE [LARGE SCALE GENOMIC DNA]</scope>
    <source>
        <strain evidence="1 2">JEL0888</strain>
    </source>
</reference>
<name>A0ABR4N827_9FUNG</name>
<evidence type="ECO:0000313" key="1">
    <source>
        <dbReference type="EMBL" id="KAL2915660.1"/>
    </source>
</evidence>